<gene>
    <name evidence="1" type="ORF">AMORRO_LOCUS15305</name>
</gene>
<dbReference type="AlphaFoldDB" id="A0A9N9NPS2"/>
<dbReference type="Proteomes" id="UP000789342">
    <property type="component" value="Unassembled WGS sequence"/>
</dbReference>
<organism evidence="1 2">
    <name type="scientific">Acaulospora morrowiae</name>
    <dbReference type="NCBI Taxonomy" id="94023"/>
    <lineage>
        <taxon>Eukaryota</taxon>
        <taxon>Fungi</taxon>
        <taxon>Fungi incertae sedis</taxon>
        <taxon>Mucoromycota</taxon>
        <taxon>Glomeromycotina</taxon>
        <taxon>Glomeromycetes</taxon>
        <taxon>Diversisporales</taxon>
        <taxon>Acaulosporaceae</taxon>
        <taxon>Acaulospora</taxon>
    </lineage>
</organism>
<accession>A0A9N9NPS2</accession>
<protein>
    <submittedName>
        <fullName evidence="1">3677_t:CDS:1</fullName>
    </submittedName>
</protein>
<keyword evidence="2" id="KW-1185">Reference proteome</keyword>
<name>A0A9N9NPS2_9GLOM</name>
<reference evidence="1" key="1">
    <citation type="submission" date="2021-06" db="EMBL/GenBank/DDBJ databases">
        <authorList>
            <person name="Kallberg Y."/>
            <person name="Tangrot J."/>
            <person name="Rosling A."/>
        </authorList>
    </citation>
    <scope>NUCLEOTIDE SEQUENCE</scope>
    <source>
        <strain evidence="1">CL551</strain>
    </source>
</reference>
<evidence type="ECO:0000313" key="2">
    <source>
        <dbReference type="Proteomes" id="UP000789342"/>
    </source>
</evidence>
<evidence type="ECO:0000313" key="1">
    <source>
        <dbReference type="EMBL" id="CAG8750311.1"/>
    </source>
</evidence>
<sequence length="81" mass="9352">MLRFSNYMSSLLNKNVFGSGFINTRDLLIGKLVTQEFPATLIFDNTLYNENKNNRESNTKDRMSFGIEAKSLLQKKEDIIN</sequence>
<dbReference type="EMBL" id="CAJVPV010035137">
    <property type="protein sequence ID" value="CAG8750311.1"/>
    <property type="molecule type" value="Genomic_DNA"/>
</dbReference>
<comment type="caution">
    <text evidence="1">The sequence shown here is derived from an EMBL/GenBank/DDBJ whole genome shotgun (WGS) entry which is preliminary data.</text>
</comment>
<proteinExistence type="predicted"/>